<feature type="signal peptide" evidence="1">
    <location>
        <begin position="1"/>
        <end position="24"/>
    </location>
</feature>
<dbReference type="RefSeq" id="WP_201635849.1">
    <property type="nucleotide sequence ID" value="NZ_CP068046.1"/>
</dbReference>
<evidence type="ECO:0000256" key="1">
    <source>
        <dbReference type="SAM" id="SignalP"/>
    </source>
</evidence>
<accession>A0ABX7CBD3</accession>
<keyword evidence="1" id="KW-0732">Signal</keyword>
<sequence length="174" mass="18362">MNRNTIPLFAAALLVVSAPLSAQAEFLDPDWSAFSIEGVAAPDWIAGENDGNYIALCTACEGTMMFEVKVLPDDGTGGRVASGETTADRFTEIGSANAATLGGDADYYGTEDIEYGSAQGFSTRARGATGDYSATYQLWNDGKQLLIRVYGADQAEVDAMASKVYEAAAPVTFR</sequence>
<gene>
    <name evidence="2" type="ORF">JI748_05715</name>
</gene>
<keyword evidence="3" id="KW-1185">Reference proteome</keyword>
<proteinExistence type="predicted"/>
<evidence type="ECO:0000313" key="3">
    <source>
        <dbReference type="Proteomes" id="UP000595857"/>
    </source>
</evidence>
<dbReference type="EMBL" id="CP068046">
    <property type="protein sequence ID" value="QQR40494.1"/>
    <property type="molecule type" value="Genomic_DNA"/>
</dbReference>
<organism evidence="2 3">
    <name type="scientific">Devosia rhizoryzae</name>
    <dbReference type="NCBI Taxonomy" id="2774137"/>
    <lineage>
        <taxon>Bacteria</taxon>
        <taxon>Pseudomonadati</taxon>
        <taxon>Pseudomonadota</taxon>
        <taxon>Alphaproteobacteria</taxon>
        <taxon>Hyphomicrobiales</taxon>
        <taxon>Devosiaceae</taxon>
        <taxon>Devosia</taxon>
    </lineage>
</organism>
<feature type="chain" id="PRO_5046995239" evidence="1">
    <location>
        <begin position="25"/>
        <end position="174"/>
    </location>
</feature>
<reference evidence="2 3" key="1">
    <citation type="submission" date="2021-01" db="EMBL/GenBank/DDBJ databases">
        <title>Genome seq and assembly of Devosia sp. LEGU1.</title>
        <authorList>
            <person name="Chhetri G."/>
        </authorList>
    </citation>
    <scope>NUCLEOTIDE SEQUENCE [LARGE SCALE GENOMIC DNA]</scope>
    <source>
        <strain evidence="2 3">LEGU1</strain>
    </source>
</reference>
<evidence type="ECO:0000313" key="2">
    <source>
        <dbReference type="EMBL" id="QQR40494.1"/>
    </source>
</evidence>
<protein>
    <submittedName>
        <fullName evidence="2">Uncharacterized protein</fullName>
    </submittedName>
</protein>
<name>A0ABX7CBD3_9HYPH</name>
<dbReference type="Proteomes" id="UP000595857">
    <property type="component" value="Chromosome"/>
</dbReference>